<name>A0A1I2ACB5_9ACTN</name>
<dbReference type="Proteomes" id="UP000181942">
    <property type="component" value="Unassembled WGS sequence"/>
</dbReference>
<organism evidence="2 3">
    <name type="scientific">Streptomyces mirabilis</name>
    <dbReference type="NCBI Taxonomy" id="68239"/>
    <lineage>
        <taxon>Bacteria</taxon>
        <taxon>Bacillati</taxon>
        <taxon>Actinomycetota</taxon>
        <taxon>Actinomycetes</taxon>
        <taxon>Kitasatosporales</taxon>
        <taxon>Streptomycetaceae</taxon>
        <taxon>Streptomyces</taxon>
    </lineage>
</organism>
<feature type="region of interest" description="Disordered" evidence="1">
    <location>
        <begin position="26"/>
        <end position="57"/>
    </location>
</feature>
<accession>A0A1I2ACB5</accession>
<dbReference type="RefSeq" id="WP_177323933.1">
    <property type="nucleotide sequence ID" value="NZ_FONR01000001.1"/>
</dbReference>
<proteinExistence type="predicted"/>
<dbReference type="AlphaFoldDB" id="A0A1I2ACB5"/>
<gene>
    <name evidence="2" type="ORF">SAMN02787118_101636</name>
</gene>
<reference evidence="2 3" key="1">
    <citation type="submission" date="2016-10" db="EMBL/GenBank/DDBJ databases">
        <authorList>
            <person name="de Groot N.N."/>
        </authorList>
    </citation>
    <scope>NUCLEOTIDE SEQUENCE [LARGE SCALE GENOMIC DNA]</scope>
    <source>
        <strain evidence="2 3">OK461</strain>
    </source>
</reference>
<protein>
    <submittedName>
        <fullName evidence="2">Uncharacterized protein</fullName>
    </submittedName>
</protein>
<feature type="compositionally biased region" description="Basic residues" evidence="1">
    <location>
        <begin position="48"/>
        <end position="57"/>
    </location>
</feature>
<evidence type="ECO:0000313" key="2">
    <source>
        <dbReference type="EMBL" id="SFE41611.1"/>
    </source>
</evidence>
<dbReference type="EMBL" id="FONR01000001">
    <property type="protein sequence ID" value="SFE41611.1"/>
    <property type="molecule type" value="Genomic_DNA"/>
</dbReference>
<sequence length="57" mass="6178">MSAMTAVISYSSTGNGHQLAKAVAEYSKTTGRHRGPLAEDDRIGQAPHGRHRRTTSR</sequence>
<evidence type="ECO:0000256" key="1">
    <source>
        <dbReference type="SAM" id="MobiDB-lite"/>
    </source>
</evidence>
<evidence type="ECO:0000313" key="3">
    <source>
        <dbReference type="Proteomes" id="UP000181942"/>
    </source>
</evidence>